<dbReference type="EMBL" id="OA882787">
    <property type="protein sequence ID" value="CAD7276934.1"/>
    <property type="molecule type" value="Genomic_DNA"/>
</dbReference>
<dbReference type="InterPro" id="IPR045036">
    <property type="entry name" value="Spartin-like"/>
</dbReference>
<dbReference type="EMBL" id="CAJPEX010000750">
    <property type="protein sequence ID" value="CAG0917086.1"/>
    <property type="molecule type" value="Genomic_DNA"/>
</dbReference>
<name>A0A7R9GDL5_9CRUS</name>
<dbReference type="PANTHER" id="PTHR21068:SF43">
    <property type="entry name" value="SPARTIN"/>
    <property type="match status" value="1"/>
</dbReference>
<feature type="domain" description="Senescence" evidence="2">
    <location>
        <begin position="157"/>
        <end position="339"/>
    </location>
</feature>
<dbReference type="InterPro" id="IPR009686">
    <property type="entry name" value="Senescence/spartin_C"/>
</dbReference>
<sequence length="395" mass="42814">MKQYQCTIGRVLVMNDLPPSYEEAVAASYCELNVRLVFTVPNVTTNTVHRASSLYLYELAPGGRWFLKVEDWIWPLLPERTRFSLDMNGCLTLEVDQEGNEFPIMHGVVYGISSNYGYNLAKILQDIGISLKPGLNLPRAATSAKVDAGQVLQNTFLSGTEWVATFLMWSAFFAHSFFTRRANHLKSIMPPVEKEVHVDQRIVKGFQMFKSAGEAVTSVVGIVGEAAGGAAKCVSNSVSPYIVDGLAAVYPSGQGSSGVVQSVKAAACVACEGFEKIRFSMVNGMALVGHSARNNCASVIAHKFGDEMGIAVDEAMDAVGGAAAASYYYNMMTPRGILQLAVLGTSSSAEKPTNHEAPGSQPQNEKDEFMPSAPPVDFFDDFELLDTDVFVDEKQ</sequence>
<accession>A0A7R9GDL5</accession>
<reference evidence="3" key="1">
    <citation type="submission" date="2020-11" db="EMBL/GenBank/DDBJ databases">
        <authorList>
            <person name="Tran Van P."/>
        </authorList>
    </citation>
    <scope>NUCLEOTIDE SEQUENCE</scope>
</reference>
<keyword evidence="4" id="KW-1185">Reference proteome</keyword>
<dbReference type="AlphaFoldDB" id="A0A7R9GDL5"/>
<protein>
    <recommendedName>
        <fullName evidence="2">Senescence domain-containing protein</fullName>
    </recommendedName>
</protein>
<evidence type="ECO:0000256" key="1">
    <source>
        <dbReference type="SAM" id="MobiDB-lite"/>
    </source>
</evidence>
<feature type="region of interest" description="Disordered" evidence="1">
    <location>
        <begin position="348"/>
        <end position="377"/>
    </location>
</feature>
<evidence type="ECO:0000313" key="4">
    <source>
        <dbReference type="Proteomes" id="UP000678499"/>
    </source>
</evidence>
<dbReference type="PANTHER" id="PTHR21068">
    <property type="entry name" value="SPARTIN"/>
    <property type="match status" value="1"/>
</dbReference>
<evidence type="ECO:0000259" key="2">
    <source>
        <dbReference type="Pfam" id="PF06911"/>
    </source>
</evidence>
<organism evidence="3">
    <name type="scientific">Notodromas monacha</name>
    <dbReference type="NCBI Taxonomy" id="399045"/>
    <lineage>
        <taxon>Eukaryota</taxon>
        <taxon>Metazoa</taxon>
        <taxon>Ecdysozoa</taxon>
        <taxon>Arthropoda</taxon>
        <taxon>Crustacea</taxon>
        <taxon>Oligostraca</taxon>
        <taxon>Ostracoda</taxon>
        <taxon>Podocopa</taxon>
        <taxon>Podocopida</taxon>
        <taxon>Cypridocopina</taxon>
        <taxon>Cypridoidea</taxon>
        <taxon>Cyprididae</taxon>
        <taxon>Notodromas</taxon>
    </lineage>
</organism>
<dbReference type="Pfam" id="PF06911">
    <property type="entry name" value="Senescence"/>
    <property type="match status" value="1"/>
</dbReference>
<evidence type="ECO:0000313" key="3">
    <source>
        <dbReference type="EMBL" id="CAD7276934.1"/>
    </source>
</evidence>
<dbReference type="GO" id="GO:0051301">
    <property type="term" value="P:cell division"/>
    <property type="evidence" value="ECO:0007669"/>
    <property type="project" value="TreeGrafter"/>
</dbReference>
<dbReference type="GO" id="GO:0030514">
    <property type="term" value="P:negative regulation of BMP signaling pathway"/>
    <property type="evidence" value="ECO:0007669"/>
    <property type="project" value="TreeGrafter"/>
</dbReference>
<proteinExistence type="predicted"/>
<gene>
    <name evidence="3" type="ORF">NMOB1V02_LOCUS4677</name>
</gene>
<dbReference type="Proteomes" id="UP000678499">
    <property type="component" value="Unassembled WGS sequence"/>
</dbReference>
<dbReference type="GO" id="GO:0005886">
    <property type="term" value="C:plasma membrane"/>
    <property type="evidence" value="ECO:0007669"/>
    <property type="project" value="TreeGrafter"/>
</dbReference>